<feature type="compositionally biased region" description="Low complexity" evidence="3">
    <location>
        <begin position="99"/>
        <end position="112"/>
    </location>
</feature>
<dbReference type="GO" id="GO:0016491">
    <property type="term" value="F:oxidoreductase activity"/>
    <property type="evidence" value="ECO:0007669"/>
    <property type="project" value="UniProtKB-KW"/>
</dbReference>
<dbReference type="PROSITE" id="PS51471">
    <property type="entry name" value="FE2OG_OXY"/>
    <property type="match status" value="1"/>
</dbReference>
<dbReference type="OMA" id="KMKTWVE"/>
<dbReference type="AlphaFoldDB" id="A0A1R3RKK8"/>
<evidence type="ECO:0000313" key="6">
    <source>
        <dbReference type="Proteomes" id="UP000188318"/>
    </source>
</evidence>
<dbReference type="GO" id="GO:0046872">
    <property type="term" value="F:metal ion binding"/>
    <property type="evidence" value="ECO:0007669"/>
    <property type="project" value="UniProtKB-KW"/>
</dbReference>
<dbReference type="Pfam" id="PF14226">
    <property type="entry name" value="DIOX_N"/>
    <property type="match status" value="1"/>
</dbReference>
<feature type="domain" description="Fe2OG dioxygenase" evidence="4">
    <location>
        <begin position="168"/>
        <end position="284"/>
    </location>
</feature>
<keyword evidence="6" id="KW-1185">Reference proteome</keyword>
<dbReference type="SUPFAM" id="SSF51197">
    <property type="entry name" value="Clavaminate synthase-like"/>
    <property type="match status" value="1"/>
</dbReference>
<keyword evidence="2" id="KW-0408">Iron</keyword>
<dbReference type="InterPro" id="IPR044861">
    <property type="entry name" value="IPNS-like_FE2OG_OXY"/>
</dbReference>
<dbReference type="STRING" id="602072.A0A1R3RKK8"/>
<feature type="region of interest" description="Disordered" evidence="3">
    <location>
        <begin position="90"/>
        <end position="112"/>
    </location>
</feature>
<evidence type="ECO:0000313" key="5">
    <source>
        <dbReference type="EMBL" id="OOF95018.1"/>
    </source>
</evidence>
<accession>A0A1R3RKK8</accession>
<protein>
    <recommendedName>
        <fullName evidence="4">Fe2OG dioxygenase domain-containing protein</fullName>
    </recommendedName>
</protein>
<dbReference type="InterPro" id="IPR027443">
    <property type="entry name" value="IPNS-like_sf"/>
</dbReference>
<dbReference type="GO" id="GO:0044283">
    <property type="term" value="P:small molecule biosynthetic process"/>
    <property type="evidence" value="ECO:0007669"/>
    <property type="project" value="UniProtKB-ARBA"/>
</dbReference>
<evidence type="ECO:0000256" key="2">
    <source>
        <dbReference type="RuleBase" id="RU003682"/>
    </source>
</evidence>
<keyword evidence="2" id="KW-0479">Metal-binding</keyword>
<sequence>MATTFASLPIIDKLPDLSQRLYQVFTTTGFAYLVNPPLSFPHEEVFAMARDFFSLPLEDKMKLAKQSFRPQNPNAYRGYFPTQPLHDSDNLKEGFEIGPPSTAPTTTAPPTSQITLAEPNVWPSHPFPARPPLEHLYHELQTLASQLLALLALSLHQPADYFDSYLVDSLSTLRLLHYPIVASCPPANLDSTPTIQLSCTPHTDSGILTLLHQDPTGGLEVRDASGTWIPAPYIPGSLVVNIGDLMAKVSGGRFVATMHRVRAPGGDDATGGWGRISVPFFFEPEERCLVREVDGDGEGVVYGDHVRAKMKTWVEYQTVEK</sequence>
<organism evidence="5 6">
    <name type="scientific">Aspergillus carbonarius (strain ITEM 5010)</name>
    <dbReference type="NCBI Taxonomy" id="602072"/>
    <lineage>
        <taxon>Eukaryota</taxon>
        <taxon>Fungi</taxon>
        <taxon>Dikarya</taxon>
        <taxon>Ascomycota</taxon>
        <taxon>Pezizomycotina</taxon>
        <taxon>Eurotiomycetes</taxon>
        <taxon>Eurotiomycetidae</taxon>
        <taxon>Eurotiales</taxon>
        <taxon>Aspergillaceae</taxon>
        <taxon>Aspergillus</taxon>
        <taxon>Aspergillus subgen. Circumdati</taxon>
    </lineage>
</organism>
<keyword evidence="2" id="KW-0560">Oxidoreductase</keyword>
<dbReference type="PANTHER" id="PTHR47990">
    <property type="entry name" value="2-OXOGLUTARATE (2OG) AND FE(II)-DEPENDENT OXYGENASE SUPERFAMILY PROTEIN-RELATED"/>
    <property type="match status" value="1"/>
</dbReference>
<name>A0A1R3RKK8_ASPC5</name>
<evidence type="ECO:0000256" key="1">
    <source>
        <dbReference type="ARBA" id="ARBA00008056"/>
    </source>
</evidence>
<dbReference type="InterPro" id="IPR050231">
    <property type="entry name" value="Iron_ascorbate_oxido_reductase"/>
</dbReference>
<gene>
    <name evidence="5" type="ORF">ASPCADRAFT_397719</name>
</gene>
<comment type="similarity">
    <text evidence="1 2">Belongs to the iron/ascorbate-dependent oxidoreductase family.</text>
</comment>
<dbReference type="PRINTS" id="PR00682">
    <property type="entry name" value="IPNSYNTHASE"/>
</dbReference>
<dbReference type="Pfam" id="PF03171">
    <property type="entry name" value="2OG-FeII_Oxy"/>
    <property type="match status" value="1"/>
</dbReference>
<dbReference type="InterPro" id="IPR026992">
    <property type="entry name" value="DIOX_N"/>
</dbReference>
<evidence type="ECO:0000259" key="4">
    <source>
        <dbReference type="PROSITE" id="PS51471"/>
    </source>
</evidence>
<dbReference type="Gene3D" id="2.60.120.330">
    <property type="entry name" value="B-lactam Antibiotic, Isopenicillin N Synthase, Chain"/>
    <property type="match status" value="1"/>
</dbReference>
<evidence type="ECO:0000256" key="3">
    <source>
        <dbReference type="SAM" id="MobiDB-lite"/>
    </source>
</evidence>
<dbReference type="Proteomes" id="UP000188318">
    <property type="component" value="Unassembled WGS sequence"/>
</dbReference>
<dbReference type="EMBL" id="KV907501">
    <property type="protein sequence ID" value="OOF95018.1"/>
    <property type="molecule type" value="Genomic_DNA"/>
</dbReference>
<reference evidence="6" key="1">
    <citation type="journal article" date="2017" name="Genome Biol.">
        <title>Comparative genomics reveals high biological diversity and specific adaptations in the industrially and medically important fungal genus Aspergillus.</title>
        <authorList>
            <person name="de Vries R.P."/>
            <person name="Riley R."/>
            <person name="Wiebenga A."/>
            <person name="Aguilar-Osorio G."/>
            <person name="Amillis S."/>
            <person name="Uchima C.A."/>
            <person name="Anderluh G."/>
            <person name="Asadollahi M."/>
            <person name="Askin M."/>
            <person name="Barry K."/>
            <person name="Battaglia E."/>
            <person name="Bayram O."/>
            <person name="Benocci T."/>
            <person name="Braus-Stromeyer S.A."/>
            <person name="Caldana C."/>
            <person name="Canovas D."/>
            <person name="Cerqueira G.C."/>
            <person name="Chen F."/>
            <person name="Chen W."/>
            <person name="Choi C."/>
            <person name="Clum A."/>
            <person name="Dos Santos R.A."/>
            <person name="Damasio A.R."/>
            <person name="Diallinas G."/>
            <person name="Emri T."/>
            <person name="Fekete E."/>
            <person name="Flipphi M."/>
            <person name="Freyberg S."/>
            <person name="Gallo A."/>
            <person name="Gournas C."/>
            <person name="Habgood R."/>
            <person name="Hainaut M."/>
            <person name="Harispe M.L."/>
            <person name="Henrissat B."/>
            <person name="Hilden K.S."/>
            <person name="Hope R."/>
            <person name="Hossain A."/>
            <person name="Karabika E."/>
            <person name="Karaffa L."/>
            <person name="Karanyi Z."/>
            <person name="Krasevec N."/>
            <person name="Kuo A."/>
            <person name="Kusch H."/>
            <person name="LaButti K."/>
            <person name="Lagendijk E.L."/>
            <person name="Lapidus A."/>
            <person name="Levasseur A."/>
            <person name="Lindquist E."/>
            <person name="Lipzen A."/>
            <person name="Logrieco A.F."/>
            <person name="MacCabe A."/>
            <person name="Maekelae M.R."/>
            <person name="Malavazi I."/>
            <person name="Melin P."/>
            <person name="Meyer V."/>
            <person name="Mielnichuk N."/>
            <person name="Miskei M."/>
            <person name="Molnar A.P."/>
            <person name="Mule G."/>
            <person name="Ngan C.Y."/>
            <person name="Orejas M."/>
            <person name="Orosz E."/>
            <person name="Ouedraogo J.P."/>
            <person name="Overkamp K.M."/>
            <person name="Park H.-S."/>
            <person name="Perrone G."/>
            <person name="Piumi F."/>
            <person name="Punt P.J."/>
            <person name="Ram A.F."/>
            <person name="Ramon A."/>
            <person name="Rauscher S."/>
            <person name="Record E."/>
            <person name="Riano-Pachon D.M."/>
            <person name="Robert V."/>
            <person name="Roehrig J."/>
            <person name="Ruller R."/>
            <person name="Salamov A."/>
            <person name="Salih N.S."/>
            <person name="Samson R.A."/>
            <person name="Sandor E."/>
            <person name="Sanguinetti M."/>
            <person name="Schuetze T."/>
            <person name="Sepcic K."/>
            <person name="Shelest E."/>
            <person name="Sherlock G."/>
            <person name="Sophianopoulou V."/>
            <person name="Squina F.M."/>
            <person name="Sun H."/>
            <person name="Susca A."/>
            <person name="Todd R.B."/>
            <person name="Tsang A."/>
            <person name="Unkles S.E."/>
            <person name="van de Wiele N."/>
            <person name="van Rossen-Uffink D."/>
            <person name="Oliveira J.V."/>
            <person name="Vesth T.C."/>
            <person name="Visser J."/>
            <person name="Yu J.-H."/>
            <person name="Zhou M."/>
            <person name="Andersen M.R."/>
            <person name="Archer D.B."/>
            <person name="Baker S.E."/>
            <person name="Benoit I."/>
            <person name="Brakhage A.A."/>
            <person name="Braus G.H."/>
            <person name="Fischer R."/>
            <person name="Frisvad J.C."/>
            <person name="Goldman G.H."/>
            <person name="Houbraken J."/>
            <person name="Oakley B."/>
            <person name="Pocsi I."/>
            <person name="Scazzocchio C."/>
            <person name="Seiboth B."/>
            <person name="vanKuyk P.A."/>
            <person name="Wortman J."/>
            <person name="Dyer P.S."/>
            <person name="Grigoriev I.V."/>
        </authorList>
    </citation>
    <scope>NUCLEOTIDE SEQUENCE [LARGE SCALE GENOMIC DNA]</scope>
    <source>
        <strain evidence="6">ITEM 5010</strain>
    </source>
</reference>
<proteinExistence type="inferred from homology"/>
<dbReference type="InterPro" id="IPR005123">
    <property type="entry name" value="Oxoglu/Fe-dep_dioxygenase_dom"/>
</dbReference>
<dbReference type="VEuPathDB" id="FungiDB:ASPCADRAFT_397719"/>
<dbReference type="OrthoDB" id="288590at2759"/>